<feature type="region of interest" description="Disordered" evidence="1">
    <location>
        <begin position="91"/>
        <end position="124"/>
    </location>
</feature>
<evidence type="ECO:0000256" key="2">
    <source>
        <dbReference type="SAM" id="SignalP"/>
    </source>
</evidence>
<dbReference type="InterPro" id="IPR011004">
    <property type="entry name" value="Trimer_LpxA-like_sf"/>
</dbReference>
<accession>A0A811K3A2</accession>
<keyword evidence="4" id="KW-1185">Reference proteome</keyword>
<dbReference type="SUPFAM" id="SSF51161">
    <property type="entry name" value="Trimeric LpxA-like enzymes"/>
    <property type="match status" value="1"/>
</dbReference>
<reference evidence="3" key="1">
    <citation type="submission" date="2020-09" db="EMBL/GenBank/DDBJ databases">
        <authorList>
            <person name="Kikuchi T."/>
        </authorList>
    </citation>
    <scope>NUCLEOTIDE SEQUENCE</scope>
    <source>
        <strain evidence="3">SH1</strain>
    </source>
</reference>
<feature type="chain" id="PRO_5036220857" evidence="2">
    <location>
        <begin position="17"/>
        <end position="237"/>
    </location>
</feature>
<comment type="caution">
    <text evidence="3">The sequence shown here is derived from an EMBL/GenBank/DDBJ whole genome shotgun (WGS) entry which is preliminary data.</text>
</comment>
<dbReference type="EMBL" id="CAJFCW020000002">
    <property type="protein sequence ID" value="CAG9090792.1"/>
    <property type="molecule type" value="Genomic_DNA"/>
</dbReference>
<feature type="compositionally biased region" description="Gly residues" evidence="1">
    <location>
        <begin position="91"/>
        <end position="119"/>
    </location>
</feature>
<keyword evidence="2" id="KW-0732">Signal</keyword>
<gene>
    <name evidence="3" type="ORF">BOKJ2_LOCUS3050</name>
</gene>
<dbReference type="OrthoDB" id="10600224at2759"/>
<sequence length="237" mass="23415">MFRLLFVVLLFALVSADGIGDGAGIRKDEGIGQGVVKDQVGQGAQIGQGSAVGSGVGEGAQVGQRADVQTGSDVGGGAKIGQGSTVGSGVGQGAQVGSGVGQGTQIGQGAGQKSSGGLGILQEPSVGNGAEVSTGIGQKIGSDGIGNGARIKPIDQGIGGGMGVLPSNGIGQSVGKKAGDLGQGVRQRRFLFAPYSIHCNHNLGPRVCYRTYEDGEFSQVPKDSAAGELKDQTRGLL</sequence>
<evidence type="ECO:0000313" key="4">
    <source>
        <dbReference type="Proteomes" id="UP000614601"/>
    </source>
</evidence>
<dbReference type="Proteomes" id="UP000614601">
    <property type="component" value="Unassembled WGS sequence"/>
</dbReference>
<dbReference type="EMBL" id="CAJFDH010000002">
    <property type="protein sequence ID" value="CAD5210163.1"/>
    <property type="molecule type" value="Genomic_DNA"/>
</dbReference>
<evidence type="ECO:0000313" key="3">
    <source>
        <dbReference type="EMBL" id="CAD5210163.1"/>
    </source>
</evidence>
<protein>
    <submittedName>
        <fullName evidence="3">Uncharacterized protein</fullName>
    </submittedName>
</protein>
<evidence type="ECO:0000256" key="1">
    <source>
        <dbReference type="SAM" id="MobiDB-lite"/>
    </source>
</evidence>
<organism evidence="3 4">
    <name type="scientific">Bursaphelenchus okinawaensis</name>
    <dbReference type="NCBI Taxonomy" id="465554"/>
    <lineage>
        <taxon>Eukaryota</taxon>
        <taxon>Metazoa</taxon>
        <taxon>Ecdysozoa</taxon>
        <taxon>Nematoda</taxon>
        <taxon>Chromadorea</taxon>
        <taxon>Rhabditida</taxon>
        <taxon>Tylenchina</taxon>
        <taxon>Tylenchomorpha</taxon>
        <taxon>Aphelenchoidea</taxon>
        <taxon>Aphelenchoididae</taxon>
        <taxon>Bursaphelenchus</taxon>
    </lineage>
</organism>
<dbReference type="Proteomes" id="UP000783686">
    <property type="component" value="Unassembled WGS sequence"/>
</dbReference>
<name>A0A811K3A2_9BILA</name>
<feature type="signal peptide" evidence="2">
    <location>
        <begin position="1"/>
        <end position="16"/>
    </location>
</feature>
<dbReference type="AlphaFoldDB" id="A0A811K3A2"/>
<proteinExistence type="predicted"/>